<proteinExistence type="predicted"/>
<evidence type="ECO:0000256" key="1">
    <source>
        <dbReference type="SAM" id="SignalP"/>
    </source>
</evidence>
<dbReference type="Proteomes" id="UP000594262">
    <property type="component" value="Unplaced"/>
</dbReference>
<name>A0A7M5X423_9CNID</name>
<dbReference type="AlphaFoldDB" id="A0A7M5X423"/>
<dbReference type="SUPFAM" id="SSF56973">
    <property type="entry name" value="Aerolisin/ETX pore-forming domain"/>
    <property type="match status" value="1"/>
</dbReference>
<organism evidence="2 3">
    <name type="scientific">Clytia hemisphaerica</name>
    <dbReference type="NCBI Taxonomy" id="252671"/>
    <lineage>
        <taxon>Eukaryota</taxon>
        <taxon>Metazoa</taxon>
        <taxon>Cnidaria</taxon>
        <taxon>Hydrozoa</taxon>
        <taxon>Hydroidolina</taxon>
        <taxon>Leptothecata</taxon>
        <taxon>Obeliida</taxon>
        <taxon>Clytiidae</taxon>
        <taxon>Clytia</taxon>
    </lineage>
</organism>
<keyword evidence="1" id="KW-0732">Signal</keyword>
<accession>A0A7M5X423</accession>
<feature type="signal peptide" evidence="1">
    <location>
        <begin position="1"/>
        <end position="16"/>
    </location>
</feature>
<reference evidence="2" key="1">
    <citation type="submission" date="2021-01" db="UniProtKB">
        <authorList>
            <consortium name="EnsemblMetazoa"/>
        </authorList>
    </citation>
    <scope>IDENTIFICATION</scope>
</reference>
<keyword evidence="3" id="KW-1185">Reference proteome</keyword>
<dbReference type="EnsemblMetazoa" id="CLYHEMT017497.1">
    <property type="protein sequence ID" value="CLYHEMP017497.1"/>
    <property type="gene ID" value="CLYHEMG017497"/>
</dbReference>
<evidence type="ECO:0000313" key="2">
    <source>
        <dbReference type="EnsemblMetazoa" id="CLYHEMP017497.1"/>
    </source>
</evidence>
<evidence type="ECO:0000313" key="3">
    <source>
        <dbReference type="Proteomes" id="UP000594262"/>
    </source>
</evidence>
<protein>
    <submittedName>
        <fullName evidence="2">Uncharacterized protein</fullName>
    </submittedName>
</protein>
<dbReference type="RefSeq" id="XP_066915423.1">
    <property type="nucleotide sequence ID" value="XM_067059322.1"/>
</dbReference>
<sequence length="332" mass="37424">MIRAVTFALLIALTSATSLSDYDTTINGNTLDGKYIHFQSLRYPERWVRGWYQSTNKLKIKEFTERQVYDESVTQWKVKHLGNNVLVLEFMRRPSRYIRMRDNDKDMERSETTYPDDKNWAKWKILCTDTTMDDCIIQSQKDTNKYFDSDSSKKLQRSSFGDPRSRFRVLAPTPSEYYASVLSTENTGSADLHKTIVMYEGISETSSTTLTVSASVTAEVQAAFGSGSATLSTEWSQTTSNTWTSSTTISIDITVPAGKKVNVKQLVGVYGPFSVRSAHFFIEETDAATGKKREITKDGSSVRKLENNDNDTLLQTLDDDIAGKVLEDFAAN</sequence>
<dbReference type="GeneID" id="136802576"/>
<dbReference type="Gene3D" id="2.170.15.10">
    <property type="entry name" value="Proaerolysin, chain A, domain 3"/>
    <property type="match status" value="1"/>
</dbReference>
<feature type="chain" id="PRO_5029664753" evidence="1">
    <location>
        <begin position="17"/>
        <end position="332"/>
    </location>
</feature>